<evidence type="ECO:0000259" key="8">
    <source>
        <dbReference type="PROSITE" id="PS50928"/>
    </source>
</evidence>
<name>A0A3A1YNI0_9BURK</name>
<keyword evidence="6 7" id="KW-0472">Membrane</keyword>
<keyword evidence="2 7" id="KW-0813">Transport</keyword>
<dbReference type="RefSeq" id="WP_119517120.1">
    <property type="nucleotide sequence ID" value="NZ_NQYH01000029.1"/>
</dbReference>
<dbReference type="Pfam" id="PF00528">
    <property type="entry name" value="BPD_transp_1"/>
    <property type="match status" value="1"/>
</dbReference>
<dbReference type="CDD" id="cd06261">
    <property type="entry name" value="TM_PBP2"/>
    <property type="match status" value="1"/>
</dbReference>
<dbReference type="SUPFAM" id="SSF161098">
    <property type="entry name" value="MetI-like"/>
    <property type="match status" value="1"/>
</dbReference>
<organism evidence="9 10">
    <name type="scientific">Neopusillimonas maritima</name>
    <dbReference type="NCBI Taxonomy" id="2026239"/>
    <lineage>
        <taxon>Bacteria</taxon>
        <taxon>Pseudomonadati</taxon>
        <taxon>Pseudomonadota</taxon>
        <taxon>Betaproteobacteria</taxon>
        <taxon>Burkholderiales</taxon>
        <taxon>Alcaligenaceae</taxon>
        <taxon>Neopusillimonas</taxon>
    </lineage>
</organism>
<comment type="similarity">
    <text evidence="7">Belongs to the binding-protein-dependent transport system permease family.</text>
</comment>
<feature type="domain" description="ABC transmembrane type-1" evidence="8">
    <location>
        <begin position="62"/>
        <end position="246"/>
    </location>
</feature>
<comment type="caution">
    <text evidence="9">The sequence shown here is derived from an EMBL/GenBank/DDBJ whole genome shotgun (WGS) entry which is preliminary data.</text>
</comment>
<feature type="transmembrane region" description="Helical" evidence="7">
    <location>
        <begin position="126"/>
        <end position="144"/>
    </location>
</feature>
<dbReference type="PANTHER" id="PTHR30151:SF16">
    <property type="entry name" value="ABC TRANSPORTER PERMEASE PROTEIN"/>
    <property type="match status" value="1"/>
</dbReference>
<feature type="transmembrane region" description="Helical" evidence="7">
    <location>
        <begin position="224"/>
        <end position="245"/>
    </location>
</feature>
<evidence type="ECO:0000256" key="4">
    <source>
        <dbReference type="ARBA" id="ARBA00022692"/>
    </source>
</evidence>
<keyword evidence="4 7" id="KW-0812">Transmembrane</keyword>
<evidence type="ECO:0000313" key="9">
    <source>
        <dbReference type="EMBL" id="RIY38788.1"/>
    </source>
</evidence>
<accession>A0A3A1YNI0</accession>
<dbReference type="GO" id="GO:0055085">
    <property type="term" value="P:transmembrane transport"/>
    <property type="evidence" value="ECO:0007669"/>
    <property type="project" value="InterPro"/>
</dbReference>
<dbReference type="PROSITE" id="PS50928">
    <property type="entry name" value="ABC_TM1"/>
    <property type="match status" value="1"/>
</dbReference>
<evidence type="ECO:0000256" key="1">
    <source>
        <dbReference type="ARBA" id="ARBA00004651"/>
    </source>
</evidence>
<evidence type="ECO:0000256" key="7">
    <source>
        <dbReference type="RuleBase" id="RU363032"/>
    </source>
</evidence>
<protein>
    <recommendedName>
        <fullName evidence="8">ABC transmembrane type-1 domain-containing protein</fullName>
    </recommendedName>
</protein>
<dbReference type="InterPro" id="IPR035906">
    <property type="entry name" value="MetI-like_sf"/>
</dbReference>
<reference evidence="9 10" key="1">
    <citation type="submission" date="2017-08" db="EMBL/GenBank/DDBJ databases">
        <title>Pusillimonas indicus sp. nov., a member of the family Alcaligenaceae isolated from surface seawater.</title>
        <authorList>
            <person name="Li J."/>
        </authorList>
    </citation>
    <scope>NUCLEOTIDE SEQUENCE [LARGE SCALE GENOMIC DNA]</scope>
    <source>
        <strain evidence="9 10">L52-1-41</strain>
    </source>
</reference>
<dbReference type="Proteomes" id="UP000266206">
    <property type="component" value="Unassembled WGS sequence"/>
</dbReference>
<dbReference type="GO" id="GO:0005886">
    <property type="term" value="C:plasma membrane"/>
    <property type="evidence" value="ECO:0007669"/>
    <property type="project" value="UniProtKB-SubCell"/>
</dbReference>
<evidence type="ECO:0000256" key="3">
    <source>
        <dbReference type="ARBA" id="ARBA00022475"/>
    </source>
</evidence>
<sequence>MRPATKRLFDYLGAIVFAAALLLVWQLLSVFEVISPLFFPSPARTLGELWSQIIDGRAWEPVSATVTRMFYGWLMASALGVILGALIAGSELCKRLLMPTLEFIRPMPASAIIPVAILAFGLSNQMSTAVIAFGSIWPVLLAAIQGFSSVDKRLYEVASVLKMSAWDRFYKVSLPSALPDILAGARVGLAIALILAVVTEMQASLPGLGQSILMAQRSFRTPELYAGVVMLGFVGFFASALLLFIERKMLRWRRTLS</sequence>
<evidence type="ECO:0000256" key="5">
    <source>
        <dbReference type="ARBA" id="ARBA00022989"/>
    </source>
</evidence>
<dbReference type="InterPro" id="IPR000515">
    <property type="entry name" value="MetI-like"/>
</dbReference>
<evidence type="ECO:0000256" key="2">
    <source>
        <dbReference type="ARBA" id="ARBA00022448"/>
    </source>
</evidence>
<gene>
    <name evidence="9" type="ORF">CJP73_16260</name>
</gene>
<dbReference type="AlphaFoldDB" id="A0A3A1YNI0"/>
<dbReference type="PANTHER" id="PTHR30151">
    <property type="entry name" value="ALKANE SULFONATE ABC TRANSPORTER-RELATED, MEMBRANE SUBUNIT"/>
    <property type="match status" value="1"/>
</dbReference>
<evidence type="ECO:0000256" key="6">
    <source>
        <dbReference type="ARBA" id="ARBA00023136"/>
    </source>
</evidence>
<feature type="transmembrane region" description="Helical" evidence="7">
    <location>
        <begin position="177"/>
        <end position="198"/>
    </location>
</feature>
<feature type="transmembrane region" description="Helical" evidence="7">
    <location>
        <begin position="101"/>
        <end position="120"/>
    </location>
</feature>
<evidence type="ECO:0000313" key="10">
    <source>
        <dbReference type="Proteomes" id="UP000266206"/>
    </source>
</evidence>
<comment type="subcellular location">
    <subcellularLocation>
        <location evidence="1 7">Cell membrane</location>
        <topology evidence="1 7">Multi-pass membrane protein</topology>
    </subcellularLocation>
</comment>
<dbReference type="Gene3D" id="1.10.3720.10">
    <property type="entry name" value="MetI-like"/>
    <property type="match status" value="1"/>
</dbReference>
<dbReference type="EMBL" id="NQYH01000029">
    <property type="protein sequence ID" value="RIY38788.1"/>
    <property type="molecule type" value="Genomic_DNA"/>
</dbReference>
<keyword evidence="5 7" id="KW-1133">Transmembrane helix</keyword>
<feature type="transmembrane region" description="Helical" evidence="7">
    <location>
        <begin position="12"/>
        <end position="39"/>
    </location>
</feature>
<feature type="transmembrane region" description="Helical" evidence="7">
    <location>
        <begin position="70"/>
        <end position="89"/>
    </location>
</feature>
<dbReference type="OrthoDB" id="8687200at2"/>
<proteinExistence type="inferred from homology"/>
<keyword evidence="3" id="KW-1003">Cell membrane</keyword>